<feature type="transmembrane region" description="Helical" evidence="7">
    <location>
        <begin position="45"/>
        <end position="69"/>
    </location>
</feature>
<evidence type="ECO:0000256" key="5">
    <source>
        <dbReference type="ARBA" id="ARBA00023004"/>
    </source>
</evidence>
<feature type="transmembrane region" description="Helical" evidence="7">
    <location>
        <begin position="12"/>
        <end position="30"/>
    </location>
</feature>
<evidence type="ECO:0000256" key="7">
    <source>
        <dbReference type="SAM" id="Phobius"/>
    </source>
</evidence>
<protein>
    <submittedName>
        <fullName evidence="10">4Fe-4S binding protein</fullName>
    </submittedName>
</protein>
<feature type="transmembrane region" description="Helical" evidence="7">
    <location>
        <begin position="133"/>
        <end position="155"/>
    </location>
</feature>
<evidence type="ECO:0000259" key="8">
    <source>
        <dbReference type="PROSITE" id="PS51379"/>
    </source>
</evidence>
<keyword evidence="2" id="KW-0004">4Fe-4S</keyword>
<keyword evidence="3" id="KW-0479">Metal-binding</keyword>
<dbReference type="GO" id="GO:0005886">
    <property type="term" value="C:plasma membrane"/>
    <property type="evidence" value="ECO:0007669"/>
    <property type="project" value="TreeGrafter"/>
</dbReference>
<dbReference type="PANTHER" id="PTHR30176:SF3">
    <property type="entry name" value="FERREDOXIN-TYPE PROTEIN NAPH"/>
    <property type="match status" value="1"/>
</dbReference>
<evidence type="ECO:0000256" key="3">
    <source>
        <dbReference type="ARBA" id="ARBA00022723"/>
    </source>
</evidence>
<organism evidence="9 11">
    <name type="scientific">Clostridium butyricum</name>
    <dbReference type="NCBI Taxonomy" id="1492"/>
    <lineage>
        <taxon>Bacteria</taxon>
        <taxon>Bacillati</taxon>
        <taxon>Bacillota</taxon>
        <taxon>Clostridia</taxon>
        <taxon>Eubacteriales</taxon>
        <taxon>Clostridiaceae</taxon>
        <taxon>Clostridium</taxon>
    </lineage>
</organism>
<dbReference type="GO" id="GO:0046872">
    <property type="term" value="F:metal ion binding"/>
    <property type="evidence" value="ECO:0007669"/>
    <property type="project" value="UniProtKB-KW"/>
</dbReference>
<feature type="transmembrane region" description="Helical" evidence="7">
    <location>
        <begin position="76"/>
        <end position="103"/>
    </location>
</feature>
<dbReference type="PROSITE" id="PS00198">
    <property type="entry name" value="4FE4S_FER_1"/>
    <property type="match status" value="1"/>
</dbReference>
<comment type="caution">
    <text evidence="9">The sequence shown here is derived from an EMBL/GenBank/DDBJ whole genome shotgun (WGS) entry which is preliminary data.</text>
</comment>
<dbReference type="EMBL" id="WOFV02000025">
    <property type="protein sequence ID" value="NAS18112.1"/>
    <property type="molecule type" value="Genomic_DNA"/>
</dbReference>
<dbReference type="InterPro" id="IPR051684">
    <property type="entry name" value="Electron_Trans/Redox"/>
</dbReference>
<dbReference type="InterPro" id="IPR017896">
    <property type="entry name" value="4Fe4S_Fe-S-bd"/>
</dbReference>
<keyword evidence="7" id="KW-0472">Membrane</keyword>
<dbReference type="SUPFAM" id="SSF54862">
    <property type="entry name" value="4Fe-4S ferredoxins"/>
    <property type="match status" value="1"/>
</dbReference>
<gene>
    <name evidence="9" type="ORF">CBU02nite_00210</name>
    <name evidence="10" type="ORF">GND98_009555</name>
</gene>
<dbReference type="PANTHER" id="PTHR30176">
    <property type="entry name" value="FERREDOXIN-TYPE PROTEIN NAPH"/>
    <property type="match status" value="1"/>
</dbReference>
<evidence type="ECO:0000313" key="9">
    <source>
        <dbReference type="EMBL" id="GEQ19515.1"/>
    </source>
</evidence>
<evidence type="ECO:0000313" key="11">
    <source>
        <dbReference type="Proteomes" id="UP000321089"/>
    </source>
</evidence>
<accession>A0A512TH62</accession>
<reference evidence="10 12" key="2">
    <citation type="submission" date="2020-01" db="EMBL/GenBank/DDBJ databases">
        <title>Genome sequence of a 1,3-propanediol producer, Clostridium butyricum S3.</title>
        <authorList>
            <person name="Zhou J."/>
        </authorList>
    </citation>
    <scope>NUCLEOTIDE SEQUENCE [LARGE SCALE GENOMIC DNA]</scope>
    <source>
        <strain evidence="10 12">S3</strain>
    </source>
</reference>
<evidence type="ECO:0000256" key="1">
    <source>
        <dbReference type="ARBA" id="ARBA00022448"/>
    </source>
</evidence>
<keyword evidence="7" id="KW-1133">Transmembrane helix</keyword>
<feature type="transmembrane region" description="Helical" evidence="7">
    <location>
        <begin position="167"/>
        <end position="189"/>
    </location>
</feature>
<evidence type="ECO:0000256" key="4">
    <source>
        <dbReference type="ARBA" id="ARBA00022982"/>
    </source>
</evidence>
<keyword evidence="6" id="KW-0411">Iron-sulfur</keyword>
<dbReference type="RefSeq" id="WP_003428346.1">
    <property type="nucleotide sequence ID" value="NZ_BKBC01000001.1"/>
</dbReference>
<dbReference type="EMBL" id="BKBC01000001">
    <property type="protein sequence ID" value="GEQ19515.1"/>
    <property type="molecule type" value="Genomic_DNA"/>
</dbReference>
<keyword evidence="4" id="KW-0249">Electron transport</keyword>
<dbReference type="InterPro" id="IPR017900">
    <property type="entry name" value="4Fe4S_Fe_S_CS"/>
</dbReference>
<feature type="domain" description="4Fe-4S ferredoxin-type" evidence="8">
    <location>
        <begin position="214"/>
        <end position="243"/>
    </location>
</feature>
<name>A0A512TH62_CLOBU</name>
<dbReference type="PROSITE" id="PS51379">
    <property type="entry name" value="4FE4S_FER_2"/>
    <property type="match status" value="1"/>
</dbReference>
<evidence type="ECO:0000313" key="10">
    <source>
        <dbReference type="EMBL" id="NAS18112.1"/>
    </source>
</evidence>
<dbReference type="Proteomes" id="UP000321089">
    <property type="component" value="Unassembled WGS sequence"/>
</dbReference>
<dbReference type="GO" id="GO:0051539">
    <property type="term" value="F:4 iron, 4 sulfur cluster binding"/>
    <property type="evidence" value="ECO:0007669"/>
    <property type="project" value="UniProtKB-KW"/>
</dbReference>
<keyword evidence="1" id="KW-0813">Transport</keyword>
<dbReference type="Pfam" id="PF12801">
    <property type="entry name" value="Fer4_5"/>
    <property type="match status" value="2"/>
</dbReference>
<proteinExistence type="predicted"/>
<dbReference type="Proteomes" id="UP000474042">
    <property type="component" value="Unassembled WGS sequence"/>
</dbReference>
<evidence type="ECO:0000256" key="6">
    <source>
        <dbReference type="ARBA" id="ARBA00023014"/>
    </source>
</evidence>
<keyword evidence="5" id="KW-0408">Iron</keyword>
<dbReference type="AlphaFoldDB" id="A0A512TH62"/>
<keyword evidence="7" id="KW-0812">Transmembrane</keyword>
<evidence type="ECO:0000256" key="2">
    <source>
        <dbReference type="ARBA" id="ARBA00022485"/>
    </source>
</evidence>
<evidence type="ECO:0000313" key="12">
    <source>
        <dbReference type="Proteomes" id="UP000474042"/>
    </source>
</evidence>
<reference evidence="9 11" key="1">
    <citation type="submission" date="2019-07" db="EMBL/GenBank/DDBJ databases">
        <title>Whole genome shotgun sequence of Clostridium butyricum NBRC 3858.</title>
        <authorList>
            <person name="Hosoyama A."/>
            <person name="Uohara A."/>
            <person name="Ohji S."/>
            <person name="Ichikawa N."/>
        </authorList>
    </citation>
    <scope>NUCLEOTIDE SEQUENCE [LARGE SCALE GENOMIC DNA]</scope>
    <source>
        <strain evidence="9 11">NBRC 3858</strain>
    </source>
</reference>
<sequence length="290" mass="32687">MKNIKKSTLRLTVQLVMLIVVIVAALNHYLSSIDKAIPWISESTFHYICPICGVTSIYQFLTSSTLFVVKLKSTLGIIIGLVIMASVLFGPIICGFICPFGAIQDFTAKLGKRIFKRRYNNFISKKLHDKLKYLRYVMLILAIILTGMSGGVMLLEKINPYHGFLSIFKGTINFTGLAILAIIIGVSLFEQRPWCKYLCPYGAFLGLFNKIKVFRIVRQKSTCVGCKKCSRQCPMKIEVHSSDEVRELGCISCFECVDYKVCPKDNTISCSSDDFENNKIKIIDNETIIK</sequence>
<dbReference type="Pfam" id="PF13237">
    <property type="entry name" value="Fer4_10"/>
    <property type="match status" value="1"/>
</dbReference>